<dbReference type="Gene3D" id="2.60.40.4070">
    <property type="match status" value="1"/>
</dbReference>
<reference evidence="1 2" key="1">
    <citation type="submission" date="2024-09" db="EMBL/GenBank/DDBJ databases">
        <authorList>
            <person name="D'Angelo T."/>
        </authorList>
    </citation>
    <scope>NUCLEOTIDE SEQUENCE [LARGE SCALE GENOMIC DNA]</scope>
    <source>
        <strain evidence="1">SAG AM-320-E07</strain>
    </source>
</reference>
<name>A0ABV6YLH3_UNCEI</name>
<evidence type="ECO:0008006" key="3">
    <source>
        <dbReference type="Google" id="ProtNLM"/>
    </source>
</evidence>
<proteinExistence type="predicted"/>
<comment type="caution">
    <text evidence="1">The sequence shown here is derived from an EMBL/GenBank/DDBJ whole genome shotgun (WGS) entry which is preliminary data.</text>
</comment>
<protein>
    <recommendedName>
        <fullName evidence="3">FlgD Ig-like domain-containing protein</fullName>
    </recommendedName>
</protein>
<feature type="non-terminal residue" evidence="1">
    <location>
        <position position="1"/>
    </location>
</feature>
<keyword evidence="2" id="KW-1185">Reference proteome</keyword>
<dbReference type="EMBL" id="JBHPKH010000090">
    <property type="protein sequence ID" value="MFC1573182.1"/>
    <property type="molecule type" value="Genomic_DNA"/>
</dbReference>
<accession>A0ABV6YLH3</accession>
<dbReference type="Proteomes" id="UP001593833">
    <property type="component" value="Unassembled WGS sequence"/>
</dbReference>
<gene>
    <name evidence="1" type="ORF">ACFL6M_06240</name>
</gene>
<evidence type="ECO:0000313" key="1">
    <source>
        <dbReference type="EMBL" id="MFC1573182.1"/>
    </source>
</evidence>
<evidence type="ECO:0000313" key="2">
    <source>
        <dbReference type="Proteomes" id="UP001593833"/>
    </source>
</evidence>
<organism evidence="1 2">
    <name type="scientific">Eiseniibacteriota bacterium</name>
    <dbReference type="NCBI Taxonomy" id="2212470"/>
    <lineage>
        <taxon>Bacteria</taxon>
        <taxon>Candidatus Eiseniibacteriota</taxon>
    </lineage>
</organism>
<sequence>WGTPVIDNFRVGLFGEPEAPPIVLNFVGGHFHDGFGQNFPTAIEPADVGNSNVTRDLSGNSYQENDWHADTTCITGGAVSDDDPETRWLVRMFFKVARKGPAQDDIPEYLAWRARLSGNPEAGFVGALMDSSETVTPVTIIPLPDRFRSYFHEWDAGFDPAYGDNTPEQEILPDGVFVPGTRIEYYFTSLWYANYPNPGEDEIYVYGPWEFEILPGMWAVGDTCLYDVVWPSVLYIDAYNRGAEPLIEEALTHLGVAHDRFDYLDASSCWNCAMARTCGGAVHNPGGYGNNGFTLEQLLGYRLILFSTGNLGLGCAEPGDVLLLEDWLNDETISPHPQRGIILDGDQIASSVEDLNPTWFHTDLGASVKAIAYRSYNNDTTYCVGLENTSAAVFDIGDSVSLYGNGCHNRYYYNVLDVVPETPGAVGNLNFYNYTGNPYADSIYVSYAQVVRETDNWKSIVNGFSLHHLSEVGCGGTDCDRSTECVLTGAVRMLQPALEWLALGGDPFDPWYVEIGQDGVDEDGHLSGPVNYLYAARPNPFHRRATVRFQLAHPGRATLLIFDVSGRLVSKLVDKTLDAGEHTLVWDSRDDRGLPVGSGIFWMQLETHDGFRSCKRLLTLQ</sequence>